<keyword evidence="1" id="KW-0812">Transmembrane</keyword>
<dbReference type="AlphaFoldDB" id="A0A7W7S8V5"/>
<gene>
    <name evidence="2" type="ORF">F4556_001604</name>
</gene>
<feature type="transmembrane region" description="Helical" evidence="1">
    <location>
        <begin position="18"/>
        <end position="35"/>
    </location>
</feature>
<evidence type="ECO:0000256" key="1">
    <source>
        <dbReference type="SAM" id="Phobius"/>
    </source>
</evidence>
<feature type="transmembrane region" description="Helical" evidence="1">
    <location>
        <begin position="84"/>
        <end position="106"/>
    </location>
</feature>
<feature type="transmembrane region" description="Helical" evidence="1">
    <location>
        <begin position="151"/>
        <end position="169"/>
    </location>
</feature>
<keyword evidence="1" id="KW-1133">Transmembrane helix</keyword>
<protein>
    <submittedName>
        <fullName evidence="2">Uncharacterized protein</fullName>
    </submittedName>
</protein>
<dbReference type="RefSeq" id="WP_184912869.1">
    <property type="nucleotide sequence ID" value="NZ_JACHJR010000001.1"/>
</dbReference>
<reference evidence="2 3" key="1">
    <citation type="submission" date="2020-08" db="EMBL/GenBank/DDBJ databases">
        <title>Sequencing the genomes of 1000 actinobacteria strains.</title>
        <authorList>
            <person name="Klenk H.-P."/>
        </authorList>
    </citation>
    <scope>NUCLEOTIDE SEQUENCE [LARGE SCALE GENOMIC DNA]</scope>
    <source>
        <strain evidence="2 3">DSM 44786</strain>
    </source>
</reference>
<keyword evidence="3" id="KW-1185">Reference proteome</keyword>
<dbReference type="Proteomes" id="UP000573327">
    <property type="component" value="Unassembled WGS sequence"/>
</dbReference>
<feature type="transmembrane region" description="Helical" evidence="1">
    <location>
        <begin position="189"/>
        <end position="214"/>
    </location>
</feature>
<keyword evidence="1" id="KW-0472">Membrane</keyword>
<feature type="transmembrane region" description="Helical" evidence="1">
    <location>
        <begin position="41"/>
        <end position="63"/>
    </location>
</feature>
<organism evidence="2 3">
    <name type="scientific">Kitasatospora gansuensis</name>
    <dbReference type="NCBI Taxonomy" id="258050"/>
    <lineage>
        <taxon>Bacteria</taxon>
        <taxon>Bacillati</taxon>
        <taxon>Actinomycetota</taxon>
        <taxon>Actinomycetes</taxon>
        <taxon>Kitasatosporales</taxon>
        <taxon>Streptomycetaceae</taxon>
        <taxon>Kitasatospora</taxon>
    </lineage>
</organism>
<comment type="caution">
    <text evidence="2">The sequence shown here is derived from an EMBL/GenBank/DDBJ whole genome shotgun (WGS) entry which is preliminary data.</text>
</comment>
<dbReference type="EMBL" id="JACHJR010000001">
    <property type="protein sequence ID" value="MBB4946069.1"/>
    <property type="molecule type" value="Genomic_DNA"/>
</dbReference>
<proteinExistence type="predicted"/>
<evidence type="ECO:0000313" key="2">
    <source>
        <dbReference type="EMBL" id="MBB4946069.1"/>
    </source>
</evidence>
<accession>A0A7W7S8V5</accession>
<sequence>MTALCRFTLARLLHSQRYLPPVLLFLALVTVLTSSDSGPLTAVYGVCAGSMFLTSCWLTVSLVNLDEPQGRAIAVVSSGSARRLFAADALVALGICLLLTLFGLAYPLVAGHHTVQGVQLLVGAAAQLTAAATGIALGLVCSRPVVGRPGYSLLAALGSALVLPLVPRLPPLNPLLTLLAGRRPAAELVWPVGGLAVLAAGLAVAAVLVTDFVAARRE</sequence>
<feature type="transmembrane region" description="Helical" evidence="1">
    <location>
        <begin position="118"/>
        <end position="139"/>
    </location>
</feature>
<evidence type="ECO:0000313" key="3">
    <source>
        <dbReference type="Proteomes" id="UP000573327"/>
    </source>
</evidence>
<name>A0A7W7S8V5_9ACTN</name>